<gene>
    <name evidence="2" type="ORF">EVAR_25290_1</name>
</gene>
<keyword evidence="3" id="KW-1185">Reference proteome</keyword>
<feature type="region of interest" description="Disordered" evidence="1">
    <location>
        <begin position="36"/>
        <end position="82"/>
    </location>
</feature>
<name>A0A4C1VMV6_EUMVA</name>
<evidence type="ECO:0000313" key="2">
    <source>
        <dbReference type="EMBL" id="GBP40438.1"/>
    </source>
</evidence>
<feature type="compositionally biased region" description="Basic residues" evidence="1">
    <location>
        <begin position="72"/>
        <end position="82"/>
    </location>
</feature>
<organism evidence="2 3">
    <name type="scientific">Eumeta variegata</name>
    <name type="common">Bagworm moth</name>
    <name type="synonym">Eumeta japonica</name>
    <dbReference type="NCBI Taxonomy" id="151549"/>
    <lineage>
        <taxon>Eukaryota</taxon>
        <taxon>Metazoa</taxon>
        <taxon>Ecdysozoa</taxon>
        <taxon>Arthropoda</taxon>
        <taxon>Hexapoda</taxon>
        <taxon>Insecta</taxon>
        <taxon>Pterygota</taxon>
        <taxon>Neoptera</taxon>
        <taxon>Endopterygota</taxon>
        <taxon>Lepidoptera</taxon>
        <taxon>Glossata</taxon>
        <taxon>Ditrysia</taxon>
        <taxon>Tineoidea</taxon>
        <taxon>Psychidae</taxon>
        <taxon>Oiketicinae</taxon>
        <taxon>Eumeta</taxon>
    </lineage>
</organism>
<comment type="caution">
    <text evidence="2">The sequence shown here is derived from an EMBL/GenBank/DDBJ whole genome shotgun (WGS) entry which is preliminary data.</text>
</comment>
<protein>
    <submittedName>
        <fullName evidence="2">Uncharacterized protein</fullName>
    </submittedName>
</protein>
<sequence>MSNVKIITLGLIPRLNGLDYLVILIYSLEFGKLGGESGASGARTPPSARPELGNKRYPTSAHRPWAADSRRQGVRKRMRQGS</sequence>
<dbReference type="Proteomes" id="UP000299102">
    <property type="component" value="Unassembled WGS sequence"/>
</dbReference>
<accession>A0A4C1VMV6</accession>
<dbReference type="EMBL" id="BGZK01000381">
    <property type="protein sequence ID" value="GBP40438.1"/>
    <property type="molecule type" value="Genomic_DNA"/>
</dbReference>
<dbReference type="AlphaFoldDB" id="A0A4C1VMV6"/>
<evidence type="ECO:0000313" key="3">
    <source>
        <dbReference type="Proteomes" id="UP000299102"/>
    </source>
</evidence>
<evidence type="ECO:0000256" key="1">
    <source>
        <dbReference type="SAM" id="MobiDB-lite"/>
    </source>
</evidence>
<reference evidence="2 3" key="1">
    <citation type="journal article" date="2019" name="Commun. Biol.">
        <title>The bagworm genome reveals a unique fibroin gene that provides high tensile strength.</title>
        <authorList>
            <person name="Kono N."/>
            <person name="Nakamura H."/>
            <person name="Ohtoshi R."/>
            <person name="Tomita M."/>
            <person name="Numata K."/>
            <person name="Arakawa K."/>
        </authorList>
    </citation>
    <scope>NUCLEOTIDE SEQUENCE [LARGE SCALE GENOMIC DNA]</scope>
</reference>
<proteinExistence type="predicted"/>